<dbReference type="GO" id="GO:0046872">
    <property type="term" value="F:metal ion binding"/>
    <property type="evidence" value="ECO:0007669"/>
    <property type="project" value="UniProtKB-KW"/>
</dbReference>
<name>A0A832ML35_UNCEI</name>
<comment type="similarity">
    <text evidence="10">Belongs to the TRAFAC class YlqF/YawG GTPase family. RsgA subfamily.</text>
</comment>
<dbReference type="EC" id="3.6.1.-" evidence="10"/>
<dbReference type="Pfam" id="PF03193">
    <property type="entry name" value="RsgA_GTPase"/>
    <property type="match status" value="1"/>
</dbReference>
<dbReference type="PANTHER" id="PTHR32120:SF10">
    <property type="entry name" value="SMALL RIBOSOMAL SUBUNIT BIOGENESIS GTPASE RSGA"/>
    <property type="match status" value="1"/>
</dbReference>
<keyword evidence="9 10" id="KW-0342">GTP-binding</keyword>
<evidence type="ECO:0000256" key="7">
    <source>
        <dbReference type="ARBA" id="ARBA00022833"/>
    </source>
</evidence>
<dbReference type="PANTHER" id="PTHR32120">
    <property type="entry name" value="SMALL RIBOSOMAL SUBUNIT BIOGENESIS GTPASE RSGA"/>
    <property type="match status" value="1"/>
</dbReference>
<feature type="binding site" evidence="10">
    <location>
        <position position="287"/>
    </location>
    <ligand>
        <name>Zn(2+)</name>
        <dbReference type="ChEBI" id="CHEBI:29105"/>
    </ligand>
</feature>
<comment type="caution">
    <text evidence="13">The sequence shown here is derived from an EMBL/GenBank/DDBJ whole genome shotgun (WGS) entry which is preliminary data.</text>
</comment>
<dbReference type="GO" id="GO:0005525">
    <property type="term" value="F:GTP binding"/>
    <property type="evidence" value="ECO:0007669"/>
    <property type="project" value="UniProtKB-UniRule"/>
</dbReference>
<keyword evidence="8 10" id="KW-0694">RNA-binding</keyword>
<feature type="binding site" evidence="10">
    <location>
        <position position="289"/>
    </location>
    <ligand>
        <name>Zn(2+)</name>
        <dbReference type="ChEBI" id="CHEBI:29105"/>
    </ligand>
</feature>
<keyword evidence="4 10" id="KW-0699">rRNA-binding</keyword>
<keyword evidence="5 10" id="KW-0547">Nucleotide-binding</keyword>
<dbReference type="GO" id="GO:0042274">
    <property type="term" value="P:ribosomal small subunit biogenesis"/>
    <property type="evidence" value="ECO:0007669"/>
    <property type="project" value="UniProtKB-UniRule"/>
</dbReference>
<feature type="domain" description="EngC GTPase" evidence="11">
    <location>
        <begin position="110"/>
        <end position="257"/>
    </location>
</feature>
<dbReference type="AlphaFoldDB" id="A0A832ML35"/>
<organism evidence="13">
    <name type="scientific">Eiseniibacteriota bacterium</name>
    <dbReference type="NCBI Taxonomy" id="2212470"/>
    <lineage>
        <taxon>Bacteria</taxon>
        <taxon>Candidatus Eiseniibacteriota</taxon>
    </lineage>
</organism>
<reference evidence="13" key="1">
    <citation type="journal article" date="2020" name="mSystems">
        <title>Genome- and Community-Level Interaction Insights into Carbon Utilization and Element Cycling Functions of Hydrothermarchaeota in Hydrothermal Sediment.</title>
        <authorList>
            <person name="Zhou Z."/>
            <person name="Liu Y."/>
            <person name="Xu W."/>
            <person name="Pan J."/>
            <person name="Luo Z.H."/>
            <person name="Li M."/>
        </authorList>
    </citation>
    <scope>NUCLEOTIDE SEQUENCE [LARGE SCALE GENOMIC DNA]</scope>
    <source>
        <strain evidence="13">SpSt-381</strain>
    </source>
</reference>
<sequence>MLLRSIGWTDRLDSEFHPHRAAGLAPARIAREDRGRYRALTADGERPAEASGRFRHEARARADFPAVGDWVAVRAAQDGGPCVIEARLPRSSAFVRKAAGETTEEQVVAANVDTVLLVCGLDGDLNPRRIERFLAAAWESGAAPVVVLNKADLAEDPDARVAEIERVAPGVPVVAVSARSGDRLDALAPWLAPGRTVALLGSSGVGKSTLVNALLGEARQETGDVRADDSRGRHTTTHRELVPLPGGAVLVDTPGLRELQLWADASVLDDAFPDIGALAERCRFRDCRHAAEPGCAVRAAAESGALARERLESWRKLQRELRWLEGKQDVRIRIEEQARWKAISRSMKHHPKMKRR</sequence>
<keyword evidence="6 10" id="KW-0378">Hydrolase</keyword>
<evidence type="ECO:0000256" key="10">
    <source>
        <dbReference type="HAMAP-Rule" id="MF_01820"/>
    </source>
</evidence>
<feature type="binding site" evidence="10">
    <location>
        <position position="282"/>
    </location>
    <ligand>
        <name>Zn(2+)</name>
        <dbReference type="ChEBI" id="CHEBI:29105"/>
    </ligand>
</feature>
<dbReference type="GO" id="GO:0003924">
    <property type="term" value="F:GTPase activity"/>
    <property type="evidence" value="ECO:0007669"/>
    <property type="project" value="UniProtKB-UniRule"/>
</dbReference>
<dbReference type="NCBIfam" id="TIGR00157">
    <property type="entry name" value="ribosome small subunit-dependent GTPase A"/>
    <property type="match status" value="1"/>
</dbReference>
<feature type="binding site" evidence="10">
    <location>
        <begin position="149"/>
        <end position="152"/>
    </location>
    <ligand>
        <name>GTP</name>
        <dbReference type="ChEBI" id="CHEBI:37565"/>
    </ligand>
</feature>
<keyword evidence="1 10" id="KW-0963">Cytoplasm</keyword>
<keyword evidence="3 10" id="KW-0479">Metal-binding</keyword>
<gene>
    <name evidence="10 13" type="primary">rsgA</name>
    <name evidence="13" type="ORF">ENR23_03565</name>
</gene>
<evidence type="ECO:0000256" key="4">
    <source>
        <dbReference type="ARBA" id="ARBA00022730"/>
    </source>
</evidence>
<protein>
    <recommendedName>
        <fullName evidence="10">Small ribosomal subunit biogenesis GTPase RsgA</fullName>
        <ecNumber evidence="10">3.6.1.-</ecNumber>
    </recommendedName>
</protein>
<dbReference type="Gene3D" id="1.10.40.50">
    <property type="entry name" value="Probable gtpase engc, domain 3"/>
    <property type="match status" value="1"/>
</dbReference>
<dbReference type="SUPFAM" id="SSF52540">
    <property type="entry name" value="P-loop containing nucleoside triphosphate hydrolases"/>
    <property type="match status" value="1"/>
</dbReference>
<comment type="function">
    <text evidence="10">One of several proteins that assist in the late maturation steps of the functional core of the 30S ribosomal subunit. Helps release RbfA from mature subunits. May play a role in the assembly of ribosomal proteins into the subunit. Circularly permuted GTPase that catalyzes slow GTP hydrolysis, GTPase activity is stimulated by the 30S ribosomal subunit.</text>
</comment>
<dbReference type="InterPro" id="IPR010914">
    <property type="entry name" value="RsgA_GTPase_dom"/>
</dbReference>
<keyword evidence="7 10" id="KW-0862">Zinc</keyword>
<accession>A0A832ML35</accession>
<dbReference type="InterPro" id="IPR004881">
    <property type="entry name" value="Ribosome_biogen_GTPase_RsgA"/>
</dbReference>
<dbReference type="InterPro" id="IPR030378">
    <property type="entry name" value="G_CP_dom"/>
</dbReference>
<comment type="subcellular location">
    <subcellularLocation>
        <location evidence="10">Cytoplasm</location>
    </subcellularLocation>
</comment>
<dbReference type="Gene3D" id="3.40.50.300">
    <property type="entry name" value="P-loop containing nucleotide triphosphate hydrolases"/>
    <property type="match status" value="1"/>
</dbReference>
<dbReference type="CDD" id="cd01854">
    <property type="entry name" value="YjeQ_EngC"/>
    <property type="match status" value="1"/>
</dbReference>
<dbReference type="PROSITE" id="PS51721">
    <property type="entry name" value="G_CP"/>
    <property type="match status" value="1"/>
</dbReference>
<dbReference type="InterPro" id="IPR027417">
    <property type="entry name" value="P-loop_NTPase"/>
</dbReference>
<dbReference type="GO" id="GO:0019843">
    <property type="term" value="F:rRNA binding"/>
    <property type="evidence" value="ECO:0007669"/>
    <property type="project" value="UniProtKB-KW"/>
</dbReference>
<evidence type="ECO:0000256" key="9">
    <source>
        <dbReference type="ARBA" id="ARBA00023134"/>
    </source>
</evidence>
<evidence type="ECO:0000313" key="13">
    <source>
        <dbReference type="EMBL" id="HGZ42501.1"/>
    </source>
</evidence>
<evidence type="ECO:0000256" key="5">
    <source>
        <dbReference type="ARBA" id="ARBA00022741"/>
    </source>
</evidence>
<dbReference type="EMBL" id="DSQF01000005">
    <property type="protein sequence ID" value="HGZ42501.1"/>
    <property type="molecule type" value="Genomic_DNA"/>
</dbReference>
<comment type="cofactor">
    <cofactor evidence="10">
        <name>Zn(2+)</name>
        <dbReference type="ChEBI" id="CHEBI:29105"/>
    </cofactor>
    <text evidence="10">Binds 1 zinc ion per subunit.</text>
</comment>
<evidence type="ECO:0000256" key="3">
    <source>
        <dbReference type="ARBA" id="ARBA00022723"/>
    </source>
</evidence>
<feature type="binding site" evidence="10">
    <location>
        <position position="295"/>
    </location>
    <ligand>
        <name>Zn(2+)</name>
        <dbReference type="ChEBI" id="CHEBI:29105"/>
    </ligand>
</feature>
<evidence type="ECO:0000256" key="1">
    <source>
        <dbReference type="ARBA" id="ARBA00022490"/>
    </source>
</evidence>
<feature type="domain" description="CP-type G" evidence="12">
    <location>
        <begin position="102"/>
        <end position="259"/>
    </location>
</feature>
<comment type="subunit">
    <text evidence="10">Monomer. Associates with 30S ribosomal subunit, binds 16S rRNA.</text>
</comment>
<evidence type="ECO:0000259" key="12">
    <source>
        <dbReference type="PROSITE" id="PS51721"/>
    </source>
</evidence>
<evidence type="ECO:0000259" key="11">
    <source>
        <dbReference type="PROSITE" id="PS50936"/>
    </source>
</evidence>
<dbReference type="HAMAP" id="MF_01820">
    <property type="entry name" value="GTPase_RsgA"/>
    <property type="match status" value="1"/>
</dbReference>
<proteinExistence type="inferred from homology"/>
<feature type="binding site" evidence="10">
    <location>
        <begin position="201"/>
        <end position="209"/>
    </location>
    <ligand>
        <name>GTP</name>
        <dbReference type="ChEBI" id="CHEBI:37565"/>
    </ligand>
</feature>
<dbReference type="GO" id="GO:0005737">
    <property type="term" value="C:cytoplasm"/>
    <property type="evidence" value="ECO:0007669"/>
    <property type="project" value="UniProtKB-SubCell"/>
</dbReference>
<keyword evidence="2 10" id="KW-0690">Ribosome biogenesis</keyword>
<evidence type="ECO:0000256" key="6">
    <source>
        <dbReference type="ARBA" id="ARBA00022801"/>
    </source>
</evidence>
<evidence type="ECO:0000256" key="2">
    <source>
        <dbReference type="ARBA" id="ARBA00022517"/>
    </source>
</evidence>
<evidence type="ECO:0000256" key="8">
    <source>
        <dbReference type="ARBA" id="ARBA00022884"/>
    </source>
</evidence>
<dbReference type="PROSITE" id="PS50936">
    <property type="entry name" value="ENGC_GTPASE"/>
    <property type="match status" value="1"/>
</dbReference>